<evidence type="ECO:0000313" key="2">
    <source>
        <dbReference type="EMBL" id="KAG6527628.1"/>
    </source>
</evidence>
<feature type="domain" description="Transposase-associated" evidence="1">
    <location>
        <begin position="28"/>
        <end position="89"/>
    </location>
</feature>
<proteinExistence type="predicted"/>
<sequence>MDWPRASLGYQWRSQSPAKPSLGYALVGYRVGILNFLRFAFVDSADEVKKPCACRKCINSSNHDRPTMHEHQTIYGMLQDYHIWDFHEEKPMVQSRDSMCSVLHASSRENNDEDNHNLVVQEMTSRADEADATIPTAPMKLNTDNSLHQPCLYAITCKTSLLRLHCFIPCGRKDPCPYCAGIGNASDDIHNIAMAEDELSDDDMQAGEEEAVIMK</sequence>
<keyword evidence="3" id="KW-1185">Reference proteome</keyword>
<name>A0A8J5LRN6_ZINOF</name>
<gene>
    <name evidence="2" type="ORF">ZIOFF_009753</name>
</gene>
<protein>
    <recommendedName>
        <fullName evidence="1">Transposase-associated domain-containing protein</fullName>
    </recommendedName>
</protein>
<dbReference type="AlphaFoldDB" id="A0A8J5LRN6"/>
<accession>A0A8J5LRN6</accession>
<comment type="caution">
    <text evidence="2">The sequence shown here is derived from an EMBL/GenBank/DDBJ whole genome shotgun (WGS) entry which is preliminary data.</text>
</comment>
<dbReference type="InterPro" id="IPR029480">
    <property type="entry name" value="Transpos_assoc"/>
</dbReference>
<evidence type="ECO:0000259" key="1">
    <source>
        <dbReference type="Pfam" id="PF13963"/>
    </source>
</evidence>
<organism evidence="2 3">
    <name type="scientific">Zingiber officinale</name>
    <name type="common">Ginger</name>
    <name type="synonym">Amomum zingiber</name>
    <dbReference type="NCBI Taxonomy" id="94328"/>
    <lineage>
        <taxon>Eukaryota</taxon>
        <taxon>Viridiplantae</taxon>
        <taxon>Streptophyta</taxon>
        <taxon>Embryophyta</taxon>
        <taxon>Tracheophyta</taxon>
        <taxon>Spermatophyta</taxon>
        <taxon>Magnoliopsida</taxon>
        <taxon>Liliopsida</taxon>
        <taxon>Zingiberales</taxon>
        <taxon>Zingiberaceae</taxon>
        <taxon>Zingiber</taxon>
    </lineage>
</organism>
<dbReference type="EMBL" id="JACMSC010000003">
    <property type="protein sequence ID" value="KAG6527628.1"/>
    <property type="molecule type" value="Genomic_DNA"/>
</dbReference>
<dbReference type="Proteomes" id="UP000734854">
    <property type="component" value="Unassembled WGS sequence"/>
</dbReference>
<dbReference type="Pfam" id="PF13963">
    <property type="entry name" value="Transpos_assoc"/>
    <property type="match status" value="1"/>
</dbReference>
<reference evidence="2 3" key="1">
    <citation type="submission" date="2020-08" db="EMBL/GenBank/DDBJ databases">
        <title>Plant Genome Project.</title>
        <authorList>
            <person name="Zhang R.-G."/>
        </authorList>
    </citation>
    <scope>NUCLEOTIDE SEQUENCE [LARGE SCALE GENOMIC DNA]</scope>
    <source>
        <tissue evidence="2">Rhizome</tissue>
    </source>
</reference>
<evidence type="ECO:0000313" key="3">
    <source>
        <dbReference type="Proteomes" id="UP000734854"/>
    </source>
</evidence>